<dbReference type="OMA" id="WYKDRCR"/>
<keyword evidence="4" id="KW-1185">Reference proteome</keyword>
<keyword evidence="1" id="KW-0175">Coiled coil</keyword>
<dbReference type="RefSeq" id="XP_029237985.1">
    <property type="nucleotide sequence ID" value="XM_029382379.1"/>
</dbReference>
<dbReference type="EMBL" id="MKGL01000169">
    <property type="protein sequence ID" value="RNF04235.1"/>
    <property type="molecule type" value="Genomic_DNA"/>
</dbReference>
<accession>A0A422NFJ2</accession>
<protein>
    <submittedName>
        <fullName evidence="3">Uncharacterized protein</fullName>
    </submittedName>
</protein>
<dbReference type="OrthoDB" id="247481at2759"/>
<dbReference type="Proteomes" id="UP000283634">
    <property type="component" value="Unassembled WGS sequence"/>
</dbReference>
<comment type="caution">
    <text evidence="3">The sequence shown here is derived from an EMBL/GenBank/DDBJ whole genome shotgun (WGS) entry which is preliminary data.</text>
</comment>
<feature type="region of interest" description="Disordered" evidence="2">
    <location>
        <begin position="499"/>
        <end position="520"/>
    </location>
</feature>
<dbReference type="VEuPathDB" id="TriTrypDB:TRSC58_04613"/>
<feature type="region of interest" description="Disordered" evidence="2">
    <location>
        <begin position="15"/>
        <end position="36"/>
    </location>
</feature>
<proteinExistence type="predicted"/>
<name>A0A422NFJ2_TRYRA</name>
<organism evidence="3 4">
    <name type="scientific">Trypanosoma rangeli</name>
    <dbReference type="NCBI Taxonomy" id="5698"/>
    <lineage>
        <taxon>Eukaryota</taxon>
        <taxon>Discoba</taxon>
        <taxon>Euglenozoa</taxon>
        <taxon>Kinetoplastea</taxon>
        <taxon>Metakinetoplastina</taxon>
        <taxon>Trypanosomatida</taxon>
        <taxon>Trypanosomatidae</taxon>
        <taxon>Trypanosoma</taxon>
        <taxon>Herpetosoma</taxon>
    </lineage>
</organism>
<evidence type="ECO:0000256" key="1">
    <source>
        <dbReference type="SAM" id="Coils"/>
    </source>
</evidence>
<feature type="compositionally biased region" description="Polar residues" evidence="2">
    <location>
        <begin position="25"/>
        <end position="36"/>
    </location>
</feature>
<evidence type="ECO:0000313" key="4">
    <source>
        <dbReference type="Proteomes" id="UP000283634"/>
    </source>
</evidence>
<evidence type="ECO:0000256" key="2">
    <source>
        <dbReference type="SAM" id="MobiDB-lite"/>
    </source>
</evidence>
<gene>
    <name evidence="3" type="ORF">TraAM80_05502</name>
</gene>
<feature type="coiled-coil region" evidence="1">
    <location>
        <begin position="201"/>
        <end position="238"/>
    </location>
</feature>
<feature type="region of interest" description="Disordered" evidence="2">
    <location>
        <begin position="282"/>
        <end position="321"/>
    </location>
</feature>
<evidence type="ECO:0000313" key="3">
    <source>
        <dbReference type="EMBL" id="RNF04235.1"/>
    </source>
</evidence>
<dbReference type="AlphaFoldDB" id="A0A422NFJ2"/>
<reference evidence="3 4" key="1">
    <citation type="journal article" date="2018" name="BMC Genomics">
        <title>Genomic comparison of Trypanosoma conorhini and Trypanosoma rangeli to Trypanosoma cruzi strains of high and low virulence.</title>
        <authorList>
            <person name="Bradwell K.R."/>
            <person name="Koparde V.N."/>
            <person name="Matveyev A.V."/>
            <person name="Serrano M.G."/>
            <person name="Alves J.M."/>
            <person name="Parikh H."/>
            <person name="Huang B."/>
            <person name="Lee V."/>
            <person name="Espinosa-Alvarez O."/>
            <person name="Ortiz P.A."/>
            <person name="Costa-Martins A.G."/>
            <person name="Teixeira M.M."/>
            <person name="Buck G.A."/>
        </authorList>
    </citation>
    <scope>NUCLEOTIDE SEQUENCE [LARGE SCALE GENOMIC DNA]</scope>
    <source>
        <strain evidence="3 4">AM80</strain>
    </source>
</reference>
<feature type="compositionally biased region" description="Acidic residues" evidence="2">
    <location>
        <begin position="300"/>
        <end position="312"/>
    </location>
</feature>
<sequence>MFTDNTPLPVLSRCGGIEARRDAPATQTPLSSASPNTMEVVHSLVHTAGTLENHEKSKRAAAVRWTSPLLNTAVMVNEAVVKPQVGKQCMKFPCETRPPPTTSPSTVVNALVDTATTAAARDSPLSLESLLRESQQQLSELLWHKRRCRTLQAALDASVERQKVLENDLLESSAESQNASEQHRAYVAATAEELRLAKAGLQASEHALRVMEDEVGGLRRENERFRKLQQQVEAERTLWHRQHDGMEKELTRLRGEKEWVEGELITFRARCAELEKLHAATEGTMDTSAVSHHKKKDGGTADDYEEEEEAEDDGAKKDEVRAVTGLQQQELERRYVEMIAVKKSTELFRQNVQHMVAMTWKRLMALLERGAQLTSALAADGNQLQPLTEVQREDVPDSDAAPAALASLLQCLEQQWNGVEETARSMHRESQERQKELQNRLDAMTDAHVVELQTMKSATQEASDQIHRMELQYMQLLGAMKRQSRMVLAATNTNVRKCKGVKTSHKEEGEDDNWNSTNNSNISLGDNSEGQSEEHMGRIVCEVDTLQPNEWHLDSKGCLTCKTILEPSYERAVYALVRRTHQATRNAARQLREARSMRDTLAKLQEEKQRQSVVINEERVRHQATVRRLQTSLKSANETLSSLQTQLAATTRTREVEQHALLRRVEAAERDVQAKLRQERQLHKQLREVHEKYEAAKQEAAARSDIIAELNTKLAAHQDATREEQFDLNTLRSRCGDLVRMTDVLETQMQREVRNQDSLYELSRKLCSAVALLAMRLGTIAAERFALWRAYEAQEADSRAAIQVIQKFIKEEENREETMLDLHEMDRVLHLHHGHSLYAIVTVVIACGRMRHLVPSRSNKRCVVFAVNNENSEHDRKQYSDQDFTGRAQPPSWRMLPSNNILRLVESVPSVSAALRGQSGGRKMPFVQLPPLKTLLGAIAPHARSGTVGYEETYALEQALALAELDANVEVNHVYFGANLSPGLTAAGAGGPLRRRILSRVTPHDTHCRGTLAQTLHIVLGSMRDTFVDLRKRMRQQDISIQLAEKEGHQLRRIAQEREGVATGFAQKLREYERHVASSFIARDVYQQLAGAPTCGS</sequence>
<dbReference type="GeneID" id="40329435"/>
<feature type="coiled-coil region" evidence="1">
    <location>
        <begin position="587"/>
        <end position="703"/>
    </location>
</feature>